<accession>A0A438H9H9</accession>
<gene>
    <name evidence="1" type="ORF">CK203_045400</name>
</gene>
<organism evidence="1 2">
    <name type="scientific">Vitis vinifera</name>
    <name type="common">Grape</name>
    <dbReference type="NCBI Taxonomy" id="29760"/>
    <lineage>
        <taxon>Eukaryota</taxon>
        <taxon>Viridiplantae</taxon>
        <taxon>Streptophyta</taxon>
        <taxon>Embryophyta</taxon>
        <taxon>Tracheophyta</taxon>
        <taxon>Spermatophyta</taxon>
        <taxon>Magnoliopsida</taxon>
        <taxon>eudicotyledons</taxon>
        <taxon>Gunneridae</taxon>
        <taxon>Pentapetalae</taxon>
        <taxon>rosids</taxon>
        <taxon>Vitales</taxon>
        <taxon>Vitaceae</taxon>
        <taxon>Viteae</taxon>
        <taxon>Vitis</taxon>
    </lineage>
</organism>
<evidence type="ECO:0000313" key="1">
    <source>
        <dbReference type="EMBL" id="RVW81039.1"/>
    </source>
</evidence>
<dbReference type="EMBL" id="QGNW01000257">
    <property type="protein sequence ID" value="RVW81039.1"/>
    <property type="molecule type" value="Genomic_DNA"/>
</dbReference>
<protein>
    <submittedName>
        <fullName evidence="1">Uncharacterized protein</fullName>
    </submittedName>
</protein>
<proteinExistence type="predicted"/>
<sequence>MVASFFSSALLSVWSDELIKERLAAKISEFGSFGHGEGFDDSSPPRTHVEAESGLTSSHVRILLEAQRERSVPLPIVGHSGNAADDFPQLEQHSHYARDNMACHGTEDAPDTPIRHPTVIADEKVLVYDHFPLRSMIVAPFDRSGRRRRVRRMAPNLLSSFIV</sequence>
<dbReference type="AlphaFoldDB" id="A0A438H9H9"/>
<evidence type="ECO:0000313" key="2">
    <source>
        <dbReference type="Proteomes" id="UP000288805"/>
    </source>
</evidence>
<comment type="caution">
    <text evidence="1">The sequence shown here is derived from an EMBL/GenBank/DDBJ whole genome shotgun (WGS) entry which is preliminary data.</text>
</comment>
<reference evidence="1 2" key="1">
    <citation type="journal article" date="2018" name="PLoS Genet.">
        <title>Population sequencing reveals clonal diversity and ancestral inbreeding in the grapevine cultivar Chardonnay.</title>
        <authorList>
            <person name="Roach M.J."/>
            <person name="Johnson D.L."/>
            <person name="Bohlmann J."/>
            <person name="van Vuuren H.J."/>
            <person name="Jones S.J."/>
            <person name="Pretorius I.S."/>
            <person name="Schmidt S.A."/>
            <person name="Borneman A.R."/>
        </authorList>
    </citation>
    <scope>NUCLEOTIDE SEQUENCE [LARGE SCALE GENOMIC DNA]</scope>
    <source>
        <strain evidence="2">cv. Chardonnay</strain>
        <tissue evidence="1">Leaf</tissue>
    </source>
</reference>
<dbReference type="Proteomes" id="UP000288805">
    <property type="component" value="Unassembled WGS sequence"/>
</dbReference>
<name>A0A438H9H9_VITVI</name>